<keyword evidence="2" id="KW-1185">Reference proteome</keyword>
<gene>
    <name evidence="1" type="ORF">IE53DRAFT_379183</name>
</gene>
<name>A0ACD0NZ84_9BASI</name>
<proteinExistence type="predicted"/>
<reference evidence="1 2" key="1">
    <citation type="journal article" date="2018" name="Mol. Biol. Evol.">
        <title>Broad Genomic Sampling Reveals a Smut Pathogenic Ancestry of the Fungal Clade Ustilaginomycotina.</title>
        <authorList>
            <person name="Kijpornyongpan T."/>
            <person name="Mondo S.J."/>
            <person name="Barry K."/>
            <person name="Sandor L."/>
            <person name="Lee J."/>
            <person name="Lipzen A."/>
            <person name="Pangilinan J."/>
            <person name="LaButti K."/>
            <person name="Hainaut M."/>
            <person name="Henrissat B."/>
            <person name="Grigoriev I.V."/>
            <person name="Spatafora J.W."/>
            <person name="Aime M.C."/>
        </authorList>
    </citation>
    <scope>NUCLEOTIDE SEQUENCE [LARGE SCALE GENOMIC DNA]</scope>
    <source>
        <strain evidence="1 2">SA 807</strain>
    </source>
</reference>
<protein>
    <submittedName>
        <fullName evidence="1">Uncharacterized protein</fullName>
    </submittedName>
</protein>
<evidence type="ECO:0000313" key="1">
    <source>
        <dbReference type="EMBL" id="PWN51155.1"/>
    </source>
</evidence>
<accession>A0ACD0NZ84</accession>
<dbReference type="Proteomes" id="UP000245626">
    <property type="component" value="Unassembled WGS sequence"/>
</dbReference>
<sequence length="733" mass="82708">MAGFSNLPLEIHLLSLSQTSKESHRIYRTYLSRHLKLHGTLELLNFLHQNLPRVRKDERNKGSQRKSRRSKRGCSRKDACEGRVEDEEEEEKEEEEEEEEVEERRMRDSKSLCLNVRHLELWEVGVPPQFLQPEYDLRTLEERFKTLPTCKISEEVGGPIGGLTSLLPNLVSLKVYQTPLALTPNLARSLIKANPRIRELTFHSPHVDASSLASLVRGLEQLHTLDVSGVRTCWCRGNLGQTVGVEDLARGLISSKSLRRLVFTASRVVSTDSSGLLELLSRPWIEKAVMNSGGGSQHHHHHHARGAPASPHSDLSSTVQSAQGRQINHLRLSSLELRRCDIKGPSLHKLLTSQTCEGLVQLFLGGCKKLRWRHLVVNGDSFRSSAYRSVDQEAKEEVETEDDLLRSGMGGDPSGSMGWGEGKKGKSGKRSWGEEVEDLELDSRLLSERLFDHDRNGLGNVRRLRIYRAEESDVRLLLSLLGRGDDVLPRLREIVILPPKDEIGRWIRGLERTVTFCPFPTTNITSTPAATIKLKKLLDPACPSVNATPKVNESGEVRGGGKPSADDPLRFRTVRQTKGAVTSSKNLRLTVIDDERDLEEQDEEGSGGSEQGEDQSNSFNLDTNLEDKEGGDASDQPQDPPSDSDGCEEEGEEEEEEGEEGDDLFQEAPETLSERLSKGLERLARRGGRGKIHVKVGDRLYWRVRRNEMRMRFWAETERLWEEQEQEQEQRLR</sequence>
<organism evidence="1 2">
    <name type="scientific">Violaceomyces palustris</name>
    <dbReference type="NCBI Taxonomy" id="1673888"/>
    <lineage>
        <taxon>Eukaryota</taxon>
        <taxon>Fungi</taxon>
        <taxon>Dikarya</taxon>
        <taxon>Basidiomycota</taxon>
        <taxon>Ustilaginomycotina</taxon>
        <taxon>Ustilaginomycetes</taxon>
        <taxon>Violaceomycetales</taxon>
        <taxon>Violaceomycetaceae</taxon>
        <taxon>Violaceomyces</taxon>
    </lineage>
</organism>
<dbReference type="EMBL" id="KZ819866">
    <property type="protein sequence ID" value="PWN51155.1"/>
    <property type="molecule type" value="Genomic_DNA"/>
</dbReference>
<evidence type="ECO:0000313" key="2">
    <source>
        <dbReference type="Proteomes" id="UP000245626"/>
    </source>
</evidence>